<evidence type="ECO:0000313" key="2">
    <source>
        <dbReference type="EMBL" id="TDQ53396.1"/>
    </source>
</evidence>
<keyword evidence="1" id="KW-1133">Transmembrane helix</keyword>
<evidence type="ECO:0000313" key="3">
    <source>
        <dbReference type="Proteomes" id="UP000295281"/>
    </source>
</evidence>
<proteinExistence type="predicted"/>
<protein>
    <submittedName>
        <fullName evidence="2">Uncharacterized protein</fullName>
    </submittedName>
</protein>
<feature type="transmembrane region" description="Helical" evidence="1">
    <location>
        <begin position="98"/>
        <end position="115"/>
    </location>
</feature>
<accession>A0A4R6VA34</accession>
<dbReference type="EMBL" id="SNYN01000004">
    <property type="protein sequence ID" value="TDQ53396.1"/>
    <property type="molecule type" value="Genomic_DNA"/>
</dbReference>
<dbReference type="Proteomes" id="UP000295281">
    <property type="component" value="Unassembled WGS sequence"/>
</dbReference>
<sequence length="120" mass="12225">MSAQSPDPRNEIAASLQAGRELGPEYDDAIAASLAERLDQSIAEQVRSQLDARAASGSLPPARPAKGVSGNTLRLVMGIVSLGVAIPLSAIAGGMGGAPGLLIAWIGILMVYFVVARSAD</sequence>
<dbReference type="OrthoDB" id="3854538at2"/>
<keyword evidence="3" id="KW-1185">Reference proteome</keyword>
<reference evidence="2 3" key="1">
    <citation type="submission" date="2019-03" db="EMBL/GenBank/DDBJ databases">
        <title>Genomic Encyclopedia of Type Strains, Phase IV (KMG-IV): sequencing the most valuable type-strain genomes for metagenomic binning, comparative biology and taxonomic classification.</title>
        <authorList>
            <person name="Goeker M."/>
        </authorList>
    </citation>
    <scope>NUCLEOTIDE SEQUENCE [LARGE SCALE GENOMIC DNA]</scope>
    <source>
        <strain evidence="2 3">DSM 46770</strain>
    </source>
</reference>
<keyword evidence="1" id="KW-0812">Transmembrane</keyword>
<evidence type="ECO:0000256" key="1">
    <source>
        <dbReference type="SAM" id="Phobius"/>
    </source>
</evidence>
<name>A0A4R6VA34_9ACTN</name>
<dbReference type="RefSeq" id="WP_133740910.1">
    <property type="nucleotide sequence ID" value="NZ_SNYN01000004.1"/>
</dbReference>
<comment type="caution">
    <text evidence="2">The sequence shown here is derived from an EMBL/GenBank/DDBJ whole genome shotgun (WGS) entry which is preliminary data.</text>
</comment>
<keyword evidence="1" id="KW-0472">Membrane</keyword>
<dbReference type="AlphaFoldDB" id="A0A4R6VA34"/>
<organism evidence="2 3">
    <name type="scientific">Actinorugispora endophytica</name>
    <dbReference type="NCBI Taxonomy" id="1605990"/>
    <lineage>
        <taxon>Bacteria</taxon>
        <taxon>Bacillati</taxon>
        <taxon>Actinomycetota</taxon>
        <taxon>Actinomycetes</taxon>
        <taxon>Streptosporangiales</taxon>
        <taxon>Nocardiopsidaceae</taxon>
        <taxon>Actinorugispora</taxon>
    </lineage>
</organism>
<feature type="transmembrane region" description="Helical" evidence="1">
    <location>
        <begin position="73"/>
        <end position="92"/>
    </location>
</feature>
<gene>
    <name evidence="2" type="ORF">EV190_104186</name>
</gene>